<gene>
    <name evidence="7" type="ORF">GJV85_09980</name>
</gene>
<organism evidence="7 8">
    <name type="scientific">Sulfurimonas aquatica</name>
    <dbReference type="NCBI Taxonomy" id="2672570"/>
    <lineage>
        <taxon>Bacteria</taxon>
        <taxon>Pseudomonadati</taxon>
        <taxon>Campylobacterota</taxon>
        <taxon>Epsilonproteobacteria</taxon>
        <taxon>Campylobacterales</taxon>
        <taxon>Sulfurimonadaceae</taxon>
        <taxon>Sulfurimonas</taxon>
    </lineage>
</organism>
<dbReference type="PROSITE" id="PS50234">
    <property type="entry name" value="VWFA"/>
    <property type="match status" value="1"/>
</dbReference>
<dbReference type="InterPro" id="IPR050768">
    <property type="entry name" value="UPF0353/GerABKA_families"/>
</dbReference>
<reference evidence="7" key="2">
    <citation type="submission" date="2021-04" db="EMBL/GenBank/DDBJ databases">
        <title>Isolation and characterization of a novel species of the genus Sulfurimonas.</title>
        <authorList>
            <person name="Fukui M."/>
        </authorList>
    </citation>
    <scope>NUCLEOTIDE SEQUENCE</scope>
    <source>
        <strain evidence="7">H1576</strain>
    </source>
</reference>
<evidence type="ECO:0000256" key="5">
    <source>
        <dbReference type="SAM" id="Phobius"/>
    </source>
</evidence>
<dbReference type="AlphaFoldDB" id="A0A975B1C4"/>
<keyword evidence="4 5" id="KW-0472">Membrane</keyword>
<dbReference type="InterPro" id="IPR002035">
    <property type="entry name" value="VWF_A"/>
</dbReference>
<dbReference type="SMART" id="SM00327">
    <property type="entry name" value="VWA"/>
    <property type="match status" value="1"/>
</dbReference>
<dbReference type="Pfam" id="PF00092">
    <property type="entry name" value="VWA"/>
    <property type="match status" value="1"/>
</dbReference>
<dbReference type="PANTHER" id="PTHR22550">
    <property type="entry name" value="SPORE GERMINATION PROTEIN"/>
    <property type="match status" value="1"/>
</dbReference>
<sequence>MNHFEFEYPYLFLALLLIICIYKCPKSIQEIIFPHTHLFSTKTSILQLEKLLYSAIVALIVTALASPISYDQKSSNKRKGRDLVFALDTSGSMAERGFDKEDRDKKKFDILNSLLKEFIAKRHDDNVGVSIFGSYAYSAVPLTYDMSSLEFLLDFFEVGIAGDSTAIGEGIAAATRVIEAGEAKKKVIILVTDGYQNSGAISIKAATKKAKELDIKIYAIGIGKKSDYDFKLLSLISSETNAKAFQATSAEILKDVYIELDSLEPSSIRSEHYLNKHVLYMFPLTLALLLMLFILLRFRGRSI</sequence>
<dbReference type="EMBL" id="CP046072">
    <property type="protein sequence ID" value="QSZ42421.1"/>
    <property type="molecule type" value="Genomic_DNA"/>
</dbReference>
<feature type="transmembrane region" description="Helical" evidence="5">
    <location>
        <begin position="278"/>
        <end position="298"/>
    </location>
</feature>
<keyword evidence="2 5" id="KW-0812">Transmembrane</keyword>
<reference evidence="7" key="1">
    <citation type="submission" date="2019-11" db="EMBL/GenBank/DDBJ databases">
        <authorList>
            <person name="Kojima H."/>
        </authorList>
    </citation>
    <scope>NUCLEOTIDE SEQUENCE</scope>
    <source>
        <strain evidence="7">H1576</strain>
    </source>
</reference>
<dbReference type="RefSeq" id="WP_207561237.1">
    <property type="nucleotide sequence ID" value="NZ_CP046072.1"/>
</dbReference>
<evidence type="ECO:0000313" key="7">
    <source>
        <dbReference type="EMBL" id="QSZ42421.1"/>
    </source>
</evidence>
<dbReference type="InterPro" id="IPR036465">
    <property type="entry name" value="vWFA_dom_sf"/>
</dbReference>
<dbReference type="SUPFAM" id="SSF53300">
    <property type="entry name" value="vWA-like"/>
    <property type="match status" value="1"/>
</dbReference>
<dbReference type="Gene3D" id="3.40.50.410">
    <property type="entry name" value="von Willebrand factor, type A domain"/>
    <property type="match status" value="1"/>
</dbReference>
<dbReference type="KEGG" id="saqt:GJV85_09980"/>
<evidence type="ECO:0000313" key="8">
    <source>
        <dbReference type="Proteomes" id="UP000671852"/>
    </source>
</evidence>
<keyword evidence="3 5" id="KW-1133">Transmembrane helix</keyword>
<feature type="transmembrane region" description="Helical" evidence="5">
    <location>
        <begin position="51"/>
        <end position="70"/>
    </location>
</feature>
<feature type="domain" description="VWFA" evidence="6">
    <location>
        <begin position="82"/>
        <end position="260"/>
    </location>
</feature>
<accession>A0A975B1C4</accession>
<keyword evidence="1" id="KW-1003">Cell membrane</keyword>
<proteinExistence type="predicted"/>
<evidence type="ECO:0000256" key="1">
    <source>
        <dbReference type="ARBA" id="ARBA00022475"/>
    </source>
</evidence>
<dbReference type="PANTHER" id="PTHR22550:SF5">
    <property type="entry name" value="LEUCINE ZIPPER PROTEIN 4"/>
    <property type="match status" value="1"/>
</dbReference>
<name>A0A975B1C4_9BACT</name>
<feature type="transmembrane region" description="Helical" evidence="5">
    <location>
        <begin position="6"/>
        <end position="24"/>
    </location>
</feature>
<keyword evidence="8" id="KW-1185">Reference proteome</keyword>
<evidence type="ECO:0000256" key="4">
    <source>
        <dbReference type="ARBA" id="ARBA00023136"/>
    </source>
</evidence>
<dbReference type="Proteomes" id="UP000671852">
    <property type="component" value="Chromosome"/>
</dbReference>
<evidence type="ECO:0000256" key="2">
    <source>
        <dbReference type="ARBA" id="ARBA00022692"/>
    </source>
</evidence>
<protein>
    <submittedName>
        <fullName evidence="7">VWA domain-containing protein</fullName>
    </submittedName>
</protein>
<evidence type="ECO:0000259" key="6">
    <source>
        <dbReference type="PROSITE" id="PS50234"/>
    </source>
</evidence>
<evidence type="ECO:0000256" key="3">
    <source>
        <dbReference type="ARBA" id="ARBA00022989"/>
    </source>
</evidence>